<gene>
    <name evidence="2" type="ORF">T12_2005</name>
</gene>
<evidence type="ECO:0000313" key="2">
    <source>
        <dbReference type="EMBL" id="KRY22892.1"/>
    </source>
</evidence>
<reference evidence="2 3" key="1">
    <citation type="submission" date="2015-01" db="EMBL/GenBank/DDBJ databases">
        <title>Evolution of Trichinella species and genotypes.</title>
        <authorList>
            <person name="Korhonen P.K."/>
            <person name="Edoardo P."/>
            <person name="Giuseppe L.R."/>
            <person name="Gasser R.B."/>
        </authorList>
    </citation>
    <scope>NUCLEOTIDE SEQUENCE [LARGE SCALE GENOMIC DNA]</scope>
    <source>
        <strain evidence="2">ISS2496</strain>
    </source>
</reference>
<name>A0A0V1AES3_9BILA</name>
<dbReference type="Proteomes" id="UP000054783">
    <property type="component" value="Unassembled WGS sequence"/>
</dbReference>
<evidence type="ECO:0000256" key="1">
    <source>
        <dbReference type="SAM" id="MobiDB-lite"/>
    </source>
</evidence>
<dbReference type="AlphaFoldDB" id="A0A0V1AES3"/>
<accession>A0A0V1AES3</accession>
<dbReference type="EMBL" id="JYDQ01000006">
    <property type="protein sequence ID" value="KRY22892.1"/>
    <property type="molecule type" value="Genomic_DNA"/>
</dbReference>
<feature type="compositionally biased region" description="Polar residues" evidence="1">
    <location>
        <begin position="19"/>
        <end position="30"/>
    </location>
</feature>
<evidence type="ECO:0000313" key="3">
    <source>
        <dbReference type="Proteomes" id="UP000054783"/>
    </source>
</evidence>
<keyword evidence="3" id="KW-1185">Reference proteome</keyword>
<organism evidence="2 3">
    <name type="scientific">Trichinella patagoniensis</name>
    <dbReference type="NCBI Taxonomy" id="990121"/>
    <lineage>
        <taxon>Eukaryota</taxon>
        <taxon>Metazoa</taxon>
        <taxon>Ecdysozoa</taxon>
        <taxon>Nematoda</taxon>
        <taxon>Enoplea</taxon>
        <taxon>Dorylaimia</taxon>
        <taxon>Trichinellida</taxon>
        <taxon>Trichinellidae</taxon>
        <taxon>Trichinella</taxon>
    </lineage>
</organism>
<protein>
    <submittedName>
        <fullName evidence="2">Uncharacterized protein</fullName>
    </submittedName>
</protein>
<sequence length="64" mass="7306">MSSNEIVRIVGFDDERGSSLMNQSTQPYESRTQRRNKNKTRTTTYNSQIVQVDPISPLTPPTFS</sequence>
<feature type="region of interest" description="Disordered" evidence="1">
    <location>
        <begin position="1"/>
        <end position="42"/>
    </location>
</feature>
<proteinExistence type="predicted"/>
<comment type="caution">
    <text evidence="2">The sequence shown here is derived from an EMBL/GenBank/DDBJ whole genome shotgun (WGS) entry which is preliminary data.</text>
</comment>